<dbReference type="Proteomes" id="UP000765507">
    <property type="component" value="Unassembled WGS sequence"/>
</dbReference>
<reference evidence="2 3" key="1">
    <citation type="journal article" date="2020" name="G3 (Bethesda)">
        <title>Draft Genome of the Common Snapping Turtle, Chelydra serpentina, a Model for Phenotypic Plasticity in Reptiles.</title>
        <authorList>
            <person name="Das D."/>
            <person name="Singh S.K."/>
            <person name="Bierstedt J."/>
            <person name="Erickson A."/>
            <person name="Galli G.L.J."/>
            <person name="Crossley D.A. 2nd"/>
            <person name="Rhen T."/>
        </authorList>
    </citation>
    <scope>NUCLEOTIDE SEQUENCE [LARGE SCALE GENOMIC DNA]</scope>
    <source>
        <strain evidence="2">KW</strain>
    </source>
</reference>
<sequence>GCPQLEPSPRLRWFSCLSRDWLFEVPLGLLAECVHEELALQWATLLFDDAPTGGALAWLPTEDMAPAPRGCLVYPGGEAMNLLRFQEVALEPVAGALQPRAHGRPAQFELSGRVRQVAAAQVAGEAFVGVRSDHHCGAWRLRPGNAPAPLQVICTDAPASCLTVRYVLGWPRAQSGPRAGGLLTTPGLGGSSPRECGRRCPFASAVQGKKGARLLVLGSPPLGSCPPAAPFPGLSPAAPGPG</sequence>
<keyword evidence="3" id="KW-1185">Reference proteome</keyword>
<protein>
    <submittedName>
        <fullName evidence="2">TATA-box binding protein associated factor, RNA polymerase 1 subunit C</fullName>
    </submittedName>
</protein>
<feature type="non-terminal residue" evidence="2">
    <location>
        <position position="1"/>
    </location>
</feature>
<dbReference type="InterPro" id="IPR038801">
    <property type="entry name" value="TAF1C"/>
</dbReference>
<dbReference type="GO" id="GO:0001164">
    <property type="term" value="F:RNA polymerase I core promoter sequence-specific DNA binding"/>
    <property type="evidence" value="ECO:0007669"/>
    <property type="project" value="TreeGrafter"/>
</dbReference>
<dbReference type="AlphaFoldDB" id="A0A8T1RYS4"/>
<comment type="caution">
    <text evidence="2">The sequence shown here is derived from an EMBL/GenBank/DDBJ whole genome shotgun (WGS) entry which is preliminary data.</text>
</comment>
<gene>
    <name evidence="2" type="primary">TAF1C</name>
    <name evidence="2" type="ORF">G0U57_007567</name>
</gene>
<dbReference type="OrthoDB" id="2382881at2759"/>
<name>A0A8T1RYS4_CHESE</name>
<evidence type="ECO:0000313" key="2">
    <source>
        <dbReference type="EMBL" id="KAG6921474.1"/>
    </source>
</evidence>
<accession>A0A8T1RYS4</accession>
<evidence type="ECO:0000313" key="3">
    <source>
        <dbReference type="Proteomes" id="UP000765507"/>
    </source>
</evidence>
<dbReference type="PANTHER" id="PTHR15319:SF1">
    <property type="entry name" value="TATA BOX-BINDING PROTEIN-ASSOCIATED FACTOR RNA POLYMERASE I SUBUNIT C"/>
    <property type="match status" value="1"/>
</dbReference>
<dbReference type="EMBL" id="JAHGAV010002042">
    <property type="protein sequence ID" value="KAG6921474.1"/>
    <property type="molecule type" value="Genomic_DNA"/>
</dbReference>
<dbReference type="InterPro" id="IPR049087">
    <property type="entry name" value="TAF1C_beta-prop"/>
</dbReference>
<feature type="domain" description="TAF1C beta-propeller" evidence="1">
    <location>
        <begin position="128"/>
        <end position="165"/>
    </location>
</feature>
<dbReference type="PANTHER" id="PTHR15319">
    <property type="entry name" value="TATA BOX-BINDING PROTEIN ASSOCIATED FACTOR RNA POLYMERASE I SUBUNIT C"/>
    <property type="match status" value="1"/>
</dbReference>
<organism evidence="2 3">
    <name type="scientific">Chelydra serpentina</name>
    <name type="common">Snapping turtle</name>
    <name type="synonym">Testudo serpentina</name>
    <dbReference type="NCBI Taxonomy" id="8475"/>
    <lineage>
        <taxon>Eukaryota</taxon>
        <taxon>Metazoa</taxon>
        <taxon>Chordata</taxon>
        <taxon>Craniata</taxon>
        <taxon>Vertebrata</taxon>
        <taxon>Euteleostomi</taxon>
        <taxon>Archelosauria</taxon>
        <taxon>Testudinata</taxon>
        <taxon>Testudines</taxon>
        <taxon>Cryptodira</taxon>
        <taxon>Durocryptodira</taxon>
        <taxon>Americhelydia</taxon>
        <taxon>Chelydroidea</taxon>
        <taxon>Chelydridae</taxon>
        <taxon>Chelydra</taxon>
    </lineage>
</organism>
<proteinExistence type="predicted"/>
<dbReference type="Pfam" id="PF20641">
    <property type="entry name" value="TAF1C_beta-prop"/>
    <property type="match status" value="1"/>
</dbReference>
<dbReference type="GO" id="GO:0001650">
    <property type="term" value="C:fibrillar center"/>
    <property type="evidence" value="ECO:0007669"/>
    <property type="project" value="TreeGrafter"/>
</dbReference>
<evidence type="ECO:0000259" key="1">
    <source>
        <dbReference type="Pfam" id="PF20641"/>
    </source>
</evidence>